<reference evidence="6 7" key="2">
    <citation type="submission" date="2018-11" db="EMBL/GenBank/DDBJ databases">
        <authorList>
            <consortium name="Pathogen Informatics"/>
        </authorList>
    </citation>
    <scope>NUCLEOTIDE SEQUENCE [LARGE SCALE GENOMIC DNA]</scope>
</reference>
<dbReference type="EMBL" id="UYSL01013842">
    <property type="protein sequence ID" value="VDL69129.1"/>
    <property type="molecule type" value="Genomic_DNA"/>
</dbReference>
<proteinExistence type="predicted"/>
<dbReference type="PANTHER" id="PTHR37984">
    <property type="entry name" value="PROTEIN CBG26694"/>
    <property type="match status" value="1"/>
</dbReference>
<dbReference type="SUPFAM" id="SSF50630">
    <property type="entry name" value="Acid proteases"/>
    <property type="match status" value="1"/>
</dbReference>
<dbReference type="AlphaFoldDB" id="A0A0N4XSN7"/>
<reference evidence="8" key="1">
    <citation type="submission" date="2017-02" db="UniProtKB">
        <authorList>
            <consortium name="WormBaseParasite"/>
        </authorList>
    </citation>
    <scope>IDENTIFICATION</scope>
</reference>
<keyword evidence="2" id="KW-0548">Nucleotidyltransferase</keyword>
<evidence type="ECO:0000313" key="6">
    <source>
        <dbReference type="EMBL" id="VDL69129.1"/>
    </source>
</evidence>
<gene>
    <name evidence="6" type="ORF">NBR_LOCUS5540</name>
</gene>
<dbReference type="SUPFAM" id="SSF56672">
    <property type="entry name" value="DNA/RNA polymerases"/>
    <property type="match status" value="1"/>
</dbReference>
<protein>
    <submittedName>
        <fullName evidence="8">Peptidase A2 domain-containing protein</fullName>
    </submittedName>
</protein>
<organism evidence="8">
    <name type="scientific">Nippostrongylus brasiliensis</name>
    <name type="common">Rat hookworm</name>
    <dbReference type="NCBI Taxonomy" id="27835"/>
    <lineage>
        <taxon>Eukaryota</taxon>
        <taxon>Metazoa</taxon>
        <taxon>Ecdysozoa</taxon>
        <taxon>Nematoda</taxon>
        <taxon>Chromadorea</taxon>
        <taxon>Rhabditida</taxon>
        <taxon>Rhabditina</taxon>
        <taxon>Rhabditomorpha</taxon>
        <taxon>Strongyloidea</taxon>
        <taxon>Heligmosomidae</taxon>
        <taxon>Nippostrongylus</taxon>
    </lineage>
</organism>
<keyword evidence="7" id="KW-1185">Reference proteome</keyword>
<dbReference type="InterPro" id="IPR050951">
    <property type="entry name" value="Retrovirus_Pol_polyprotein"/>
</dbReference>
<evidence type="ECO:0000256" key="3">
    <source>
        <dbReference type="ARBA" id="ARBA00022722"/>
    </source>
</evidence>
<evidence type="ECO:0000256" key="1">
    <source>
        <dbReference type="ARBA" id="ARBA00022679"/>
    </source>
</evidence>
<dbReference type="PANTHER" id="PTHR37984:SF5">
    <property type="entry name" value="PROTEIN NYNRIN-LIKE"/>
    <property type="match status" value="1"/>
</dbReference>
<keyword evidence="4" id="KW-0255">Endonuclease</keyword>
<accession>A0A0N4XSN7</accession>
<dbReference type="GO" id="GO:0016779">
    <property type="term" value="F:nucleotidyltransferase activity"/>
    <property type="evidence" value="ECO:0007669"/>
    <property type="project" value="UniProtKB-KW"/>
</dbReference>
<dbReference type="Proteomes" id="UP000271162">
    <property type="component" value="Unassembled WGS sequence"/>
</dbReference>
<dbReference type="OMA" id="QEGEQTH"/>
<dbReference type="InterPro" id="IPR021109">
    <property type="entry name" value="Peptidase_aspartic_dom_sf"/>
</dbReference>
<dbReference type="InterPro" id="IPR043502">
    <property type="entry name" value="DNA/RNA_pol_sf"/>
</dbReference>
<name>A0A0N4XSN7_NIPBR</name>
<evidence type="ECO:0000256" key="2">
    <source>
        <dbReference type="ARBA" id="ARBA00022695"/>
    </source>
</evidence>
<evidence type="ECO:0000313" key="8">
    <source>
        <dbReference type="WBParaSite" id="NBR_0000553901-mRNA-1"/>
    </source>
</evidence>
<keyword evidence="4" id="KW-0378">Hydrolase</keyword>
<dbReference type="GO" id="GO:0004519">
    <property type="term" value="F:endonuclease activity"/>
    <property type="evidence" value="ECO:0007669"/>
    <property type="project" value="UniProtKB-KW"/>
</dbReference>
<sequence length="330" mass="36667">MKCTALMDTGSQVSIFPARLLSAARKNGFDVDADVEETTLKKPARVYDASGYRMTFQGAVKLSLQVDHGETQRIAFLVDSAKHGMILLGTNALPKLGWKLMPDKPQWRARTKAEESKKKPGSRRCMHGPVQQHNTKSSKEVTVAGRVYLKPGETKMISVYCDDMKQKGVLWSSVAALPDTVCPGTRCCVQIPVRNSLAGAKVFRKGEVVGTYEPAEIVEHEPLSYESDVLERTVEISANRLKKLLSILGIKKQEGEQTHGLAKLIKKYANMFAVSEQELTQTSLVEHTIDTGDAKPIRQKPRPVPLATRMELRNILSDLQERKVIEPSRS</sequence>
<evidence type="ECO:0000256" key="4">
    <source>
        <dbReference type="ARBA" id="ARBA00022759"/>
    </source>
</evidence>
<evidence type="ECO:0000256" key="5">
    <source>
        <dbReference type="SAM" id="MobiDB-lite"/>
    </source>
</evidence>
<dbReference type="WBParaSite" id="NBR_0000553901-mRNA-1">
    <property type="protein sequence ID" value="NBR_0000553901-mRNA-1"/>
    <property type="gene ID" value="NBR_0000553901"/>
</dbReference>
<keyword evidence="1" id="KW-0808">Transferase</keyword>
<feature type="region of interest" description="Disordered" evidence="5">
    <location>
        <begin position="107"/>
        <end position="137"/>
    </location>
</feature>
<evidence type="ECO:0000313" key="7">
    <source>
        <dbReference type="Proteomes" id="UP000271162"/>
    </source>
</evidence>
<keyword evidence="3" id="KW-0540">Nuclease</keyword>
<feature type="compositionally biased region" description="Basic and acidic residues" evidence="5">
    <location>
        <begin position="107"/>
        <end position="118"/>
    </location>
</feature>